<accession>A0A497E2G9</accession>
<proteinExistence type="inferred from homology"/>
<dbReference type="GO" id="GO:0005829">
    <property type="term" value="C:cytosol"/>
    <property type="evidence" value="ECO:0007669"/>
    <property type="project" value="TreeGrafter"/>
</dbReference>
<comment type="similarity">
    <text evidence="2">Belongs to the FliH family.</text>
</comment>
<evidence type="ECO:0000256" key="4">
    <source>
        <dbReference type="ARBA" id="ARBA00022795"/>
    </source>
</evidence>
<feature type="domain" description="Flagellar assembly protein FliH/Type III secretion system HrpE" evidence="8">
    <location>
        <begin position="68"/>
        <end position="195"/>
    </location>
</feature>
<dbReference type="GO" id="GO:0044781">
    <property type="term" value="P:bacterial-type flagellum organization"/>
    <property type="evidence" value="ECO:0007669"/>
    <property type="project" value="UniProtKB-KW"/>
</dbReference>
<reference evidence="9 10" key="1">
    <citation type="submission" date="2018-06" db="EMBL/GenBank/DDBJ databases">
        <title>Extensive metabolic versatility and redundancy in microbially diverse, dynamic hydrothermal sediments.</title>
        <authorList>
            <person name="Dombrowski N."/>
            <person name="Teske A."/>
            <person name="Baker B.J."/>
        </authorList>
    </citation>
    <scope>NUCLEOTIDE SEQUENCE [LARGE SCALE GENOMIC DNA]</scope>
    <source>
        <strain evidence="9">B47_G16</strain>
    </source>
</reference>
<dbReference type="GO" id="GO:0015031">
    <property type="term" value="P:protein transport"/>
    <property type="evidence" value="ECO:0007669"/>
    <property type="project" value="UniProtKB-KW"/>
</dbReference>
<comment type="caution">
    <text evidence="9">The sequence shown here is derived from an EMBL/GenBank/DDBJ whole genome shotgun (WGS) entry which is preliminary data.</text>
</comment>
<evidence type="ECO:0000256" key="3">
    <source>
        <dbReference type="ARBA" id="ARBA00022448"/>
    </source>
</evidence>
<comment type="function">
    <text evidence="1">Needed for flagellar regrowth and assembly.</text>
</comment>
<evidence type="ECO:0000256" key="5">
    <source>
        <dbReference type="ARBA" id="ARBA00022927"/>
    </source>
</evidence>
<evidence type="ECO:0000256" key="6">
    <source>
        <dbReference type="ARBA" id="ARBA00023225"/>
    </source>
</evidence>
<dbReference type="Pfam" id="PF02108">
    <property type="entry name" value="FliH"/>
    <property type="match status" value="1"/>
</dbReference>
<evidence type="ECO:0000313" key="10">
    <source>
        <dbReference type="Proteomes" id="UP000279422"/>
    </source>
</evidence>
<dbReference type="AlphaFoldDB" id="A0A497E2G9"/>
<name>A0A497E2G9_UNCAE</name>
<evidence type="ECO:0000313" key="9">
    <source>
        <dbReference type="EMBL" id="RLE07942.1"/>
    </source>
</evidence>
<evidence type="ECO:0000256" key="2">
    <source>
        <dbReference type="ARBA" id="ARBA00006602"/>
    </source>
</evidence>
<dbReference type="Proteomes" id="UP000279422">
    <property type="component" value="Unassembled WGS sequence"/>
</dbReference>
<evidence type="ECO:0000256" key="7">
    <source>
        <dbReference type="SAM" id="Coils"/>
    </source>
</evidence>
<dbReference type="PANTHER" id="PTHR34982">
    <property type="entry name" value="YOP PROTEINS TRANSLOCATION PROTEIN L"/>
    <property type="match status" value="1"/>
</dbReference>
<organism evidence="9 10">
    <name type="scientific">Aerophobetes bacterium</name>
    <dbReference type="NCBI Taxonomy" id="2030807"/>
    <lineage>
        <taxon>Bacteria</taxon>
        <taxon>Candidatus Aerophobota</taxon>
    </lineage>
</organism>
<evidence type="ECO:0000259" key="8">
    <source>
        <dbReference type="Pfam" id="PF02108"/>
    </source>
</evidence>
<keyword evidence="4" id="KW-1005">Bacterial flagellum biogenesis</keyword>
<feature type="coiled-coil region" evidence="7">
    <location>
        <begin position="51"/>
        <end position="92"/>
    </location>
</feature>
<gene>
    <name evidence="9" type="ORF">DRJ00_07205</name>
</gene>
<keyword evidence="7" id="KW-0175">Coiled coil</keyword>
<dbReference type="InterPro" id="IPR018035">
    <property type="entry name" value="Flagellar_FliH/T3SS_HrpE"/>
</dbReference>
<evidence type="ECO:0000256" key="1">
    <source>
        <dbReference type="ARBA" id="ARBA00003041"/>
    </source>
</evidence>
<protein>
    <recommendedName>
        <fullName evidence="8">Flagellar assembly protein FliH/Type III secretion system HrpE domain-containing protein</fullName>
    </recommendedName>
</protein>
<dbReference type="InterPro" id="IPR051472">
    <property type="entry name" value="T3SS_Stator/FliH"/>
</dbReference>
<sequence length="206" mass="23982">MFKIEFSAPLKSVRLTSMSSKKTSHPLNFQRKEACTHSNLQGETKKNLYLQNLSERRRAEEEKELKAATEMLKRAVEQIELERQKMVMENEKEVLKMVMTIARKVIKKETEIDPEIIIRVARDALKQIADARKIVIKVNPLDWKKVKEKKQEILPPEISQDSIQIEEDKSIQRGGCIVKTEKEIIDARIDQQISEIEKVLMEIEGE</sequence>
<keyword evidence="5" id="KW-0653">Protein transport</keyword>
<dbReference type="EMBL" id="QMPZ01000129">
    <property type="protein sequence ID" value="RLE07942.1"/>
    <property type="molecule type" value="Genomic_DNA"/>
</dbReference>
<keyword evidence="3" id="KW-0813">Transport</keyword>
<keyword evidence="6" id="KW-1006">Bacterial flagellum protein export</keyword>
<dbReference type="PANTHER" id="PTHR34982:SF1">
    <property type="entry name" value="FLAGELLAR ASSEMBLY PROTEIN FLIH"/>
    <property type="match status" value="1"/>
</dbReference>